<accession>A0A2H3TS15</accession>
<dbReference type="GO" id="GO:0005737">
    <property type="term" value="C:cytoplasm"/>
    <property type="evidence" value="ECO:0007669"/>
    <property type="project" value="TreeGrafter"/>
</dbReference>
<name>A0A2H3TS15_FUSOX</name>
<dbReference type="InterPro" id="IPR050452">
    <property type="entry name" value="Metacaspase"/>
</dbReference>
<organism evidence="2 3">
    <name type="scientific">Fusarium oxysporum</name>
    <name type="common">Fusarium vascular wilt</name>
    <dbReference type="NCBI Taxonomy" id="5507"/>
    <lineage>
        <taxon>Eukaryota</taxon>
        <taxon>Fungi</taxon>
        <taxon>Dikarya</taxon>
        <taxon>Ascomycota</taxon>
        <taxon>Pezizomycotina</taxon>
        <taxon>Sordariomycetes</taxon>
        <taxon>Hypocreomycetidae</taxon>
        <taxon>Hypocreales</taxon>
        <taxon>Nectriaceae</taxon>
        <taxon>Fusarium</taxon>
        <taxon>Fusarium oxysporum species complex</taxon>
    </lineage>
</organism>
<dbReference type="GO" id="GO:0004197">
    <property type="term" value="F:cysteine-type endopeptidase activity"/>
    <property type="evidence" value="ECO:0007669"/>
    <property type="project" value="TreeGrafter"/>
</dbReference>
<evidence type="ECO:0000256" key="1">
    <source>
        <dbReference type="ARBA" id="ARBA00009005"/>
    </source>
</evidence>
<dbReference type="VEuPathDB" id="FungiDB:FOIG_15686"/>
<dbReference type="OrthoDB" id="5099668at2759"/>
<dbReference type="VEuPathDB" id="FungiDB:FOMG_16261"/>
<dbReference type="EMBL" id="FMJY01000006">
    <property type="protein sequence ID" value="SCO87590.1"/>
    <property type="molecule type" value="Genomic_DNA"/>
</dbReference>
<dbReference type="AlphaFoldDB" id="A0A2H3TS15"/>
<reference evidence="3" key="1">
    <citation type="submission" date="2016-09" db="EMBL/GenBank/DDBJ databases">
        <authorList>
            <person name="Guldener U."/>
        </authorList>
    </citation>
    <scope>NUCLEOTIDE SEQUENCE [LARGE SCALE GENOMIC DNA]</scope>
    <source>
        <strain evidence="3">V64-1</strain>
    </source>
</reference>
<evidence type="ECO:0000313" key="2">
    <source>
        <dbReference type="EMBL" id="SCO87590.1"/>
    </source>
</evidence>
<dbReference type="Proteomes" id="UP000219369">
    <property type="component" value="Unassembled WGS sequence"/>
</dbReference>
<gene>
    <name evidence="2" type="ORF">FRV6_11717</name>
</gene>
<comment type="similarity">
    <text evidence="1">Belongs to the peptidase C14B family.</text>
</comment>
<evidence type="ECO:0000313" key="3">
    <source>
        <dbReference type="Proteomes" id="UP000219369"/>
    </source>
</evidence>
<protein>
    <recommendedName>
        <fullName evidence="4">Metacaspase-1</fullName>
    </recommendedName>
</protein>
<proteinExistence type="inferred from homology"/>
<sequence length="80" mass="9266">MQQRPTSQPTKKQILLPMHWLVKDFRAGDHSLFYYCGHGDFERALVPLDFRENGFIRIIDLQDIIASQQIPGVLITIIVD</sequence>
<dbReference type="Gene3D" id="3.40.50.12660">
    <property type="match status" value="1"/>
</dbReference>
<dbReference type="GO" id="GO:0006508">
    <property type="term" value="P:proteolysis"/>
    <property type="evidence" value="ECO:0007669"/>
    <property type="project" value="TreeGrafter"/>
</dbReference>
<dbReference type="PANTHER" id="PTHR48104">
    <property type="entry name" value="METACASPASE-4"/>
    <property type="match status" value="1"/>
</dbReference>
<dbReference type="PANTHER" id="PTHR48104:SF30">
    <property type="entry name" value="METACASPASE-1"/>
    <property type="match status" value="1"/>
</dbReference>
<evidence type="ECO:0008006" key="4">
    <source>
        <dbReference type="Google" id="ProtNLM"/>
    </source>
</evidence>
<dbReference type="VEuPathDB" id="FungiDB:FOZG_14595"/>